<feature type="domain" description="YxiG-like" evidence="1">
    <location>
        <begin position="3"/>
        <end position="156"/>
    </location>
</feature>
<evidence type="ECO:0000313" key="2">
    <source>
        <dbReference type="EMBL" id="REF36646.1"/>
    </source>
</evidence>
<organism evidence="2 3">
    <name type="scientific">Thermasporomyces composti</name>
    <dbReference type="NCBI Taxonomy" id="696763"/>
    <lineage>
        <taxon>Bacteria</taxon>
        <taxon>Bacillati</taxon>
        <taxon>Actinomycetota</taxon>
        <taxon>Actinomycetes</taxon>
        <taxon>Propionibacteriales</taxon>
        <taxon>Nocardioidaceae</taxon>
        <taxon>Thermasporomyces</taxon>
    </lineage>
</organism>
<sequence>MEITELRRALDDISDHAVVYHAYTDYMRDYEVIVHVTADPRTGIKPTHLRYLFKYCVVAETRTALSPETWRTSLDERLTDPEIGPDLDGYVWAVRWQALYPGAHLVADSRRAKAWTERLGIDFHEVRLEMNSHNLTLIFSELEVTEPPVGYMPFVLAGDE</sequence>
<dbReference type="AlphaFoldDB" id="A0A3D9V5J9"/>
<evidence type="ECO:0000259" key="1">
    <source>
        <dbReference type="Pfam" id="PF24712"/>
    </source>
</evidence>
<dbReference type="Pfam" id="PF24712">
    <property type="entry name" value="YxiG_2"/>
    <property type="match status" value="1"/>
</dbReference>
<name>A0A3D9V5J9_THECX</name>
<gene>
    <name evidence="2" type="ORF">DFJ64_2063</name>
</gene>
<reference evidence="2 3" key="1">
    <citation type="submission" date="2018-08" db="EMBL/GenBank/DDBJ databases">
        <title>Sequencing the genomes of 1000 actinobacteria strains.</title>
        <authorList>
            <person name="Klenk H.-P."/>
        </authorList>
    </citation>
    <scope>NUCLEOTIDE SEQUENCE [LARGE SCALE GENOMIC DNA]</scope>
    <source>
        <strain evidence="2 3">DSM 22891</strain>
    </source>
</reference>
<protein>
    <recommendedName>
        <fullName evidence="1">YxiG-like domain-containing protein</fullName>
    </recommendedName>
</protein>
<accession>A0A3D9V5J9</accession>
<dbReference type="EMBL" id="QTUC01000001">
    <property type="protein sequence ID" value="REF36646.1"/>
    <property type="molecule type" value="Genomic_DNA"/>
</dbReference>
<comment type="caution">
    <text evidence="2">The sequence shown here is derived from an EMBL/GenBank/DDBJ whole genome shotgun (WGS) entry which is preliminary data.</text>
</comment>
<dbReference type="RefSeq" id="WP_115850250.1">
    <property type="nucleotide sequence ID" value="NZ_QTUC01000001.1"/>
</dbReference>
<keyword evidence="3" id="KW-1185">Reference proteome</keyword>
<dbReference type="Proteomes" id="UP000256485">
    <property type="component" value="Unassembled WGS sequence"/>
</dbReference>
<dbReference type="OrthoDB" id="3685701at2"/>
<dbReference type="InterPro" id="IPR058188">
    <property type="entry name" value="YxiG-like"/>
</dbReference>
<proteinExistence type="predicted"/>
<evidence type="ECO:0000313" key="3">
    <source>
        <dbReference type="Proteomes" id="UP000256485"/>
    </source>
</evidence>